<proteinExistence type="predicted"/>
<dbReference type="RefSeq" id="WP_150904641.1">
    <property type="nucleotide sequence ID" value="NZ_VTWT01000008.1"/>
</dbReference>
<dbReference type="Proteomes" id="UP000326570">
    <property type="component" value="Unassembled WGS sequence"/>
</dbReference>
<feature type="signal peptide" evidence="1">
    <location>
        <begin position="1"/>
        <end position="17"/>
    </location>
</feature>
<comment type="caution">
    <text evidence="2">The sequence shown here is derived from an EMBL/GenBank/DDBJ whole genome shotgun (WGS) entry which is preliminary data.</text>
</comment>
<feature type="chain" id="PRO_5025062179" description="PorT family protein" evidence="1">
    <location>
        <begin position="18"/>
        <end position="215"/>
    </location>
</feature>
<protein>
    <recommendedName>
        <fullName evidence="4">PorT family protein</fullName>
    </recommendedName>
</protein>
<evidence type="ECO:0000313" key="2">
    <source>
        <dbReference type="EMBL" id="KAA9331118.1"/>
    </source>
</evidence>
<keyword evidence="3" id="KW-1185">Reference proteome</keyword>
<organism evidence="2 3">
    <name type="scientific">Adhaeribacter soli</name>
    <dbReference type="NCBI Taxonomy" id="2607655"/>
    <lineage>
        <taxon>Bacteria</taxon>
        <taxon>Pseudomonadati</taxon>
        <taxon>Bacteroidota</taxon>
        <taxon>Cytophagia</taxon>
        <taxon>Cytophagales</taxon>
        <taxon>Hymenobacteraceae</taxon>
        <taxon>Adhaeribacter</taxon>
    </lineage>
</organism>
<evidence type="ECO:0008006" key="4">
    <source>
        <dbReference type="Google" id="ProtNLM"/>
    </source>
</evidence>
<gene>
    <name evidence="2" type="ORF">F0P94_14550</name>
</gene>
<reference evidence="2 3" key="1">
    <citation type="submission" date="2019-09" db="EMBL/GenBank/DDBJ databases">
        <title>Genome sequence of Adhaeribacter sp. M2.</title>
        <authorList>
            <person name="Srinivasan S."/>
        </authorList>
    </citation>
    <scope>NUCLEOTIDE SEQUENCE [LARGE SCALE GENOMIC DNA]</scope>
    <source>
        <strain evidence="2 3">M2</strain>
    </source>
</reference>
<evidence type="ECO:0000256" key="1">
    <source>
        <dbReference type="SAM" id="SignalP"/>
    </source>
</evidence>
<name>A0A5N1IN14_9BACT</name>
<dbReference type="EMBL" id="VTWT01000008">
    <property type="protein sequence ID" value="KAA9331118.1"/>
    <property type="molecule type" value="Genomic_DNA"/>
</dbReference>
<evidence type="ECO:0000313" key="3">
    <source>
        <dbReference type="Proteomes" id="UP000326570"/>
    </source>
</evidence>
<accession>A0A5N1IN14</accession>
<keyword evidence="1" id="KW-0732">Signal</keyword>
<dbReference type="AlphaFoldDB" id="A0A5N1IN14"/>
<sequence length="215" mass="24202">MSWFTGLLAAVSLPLSAAVPADSALVNTLQPKVRFVFNFDTRYTLLDNDRARISGLKTGLEWKNKYRAGLGYYFLSSPLVTQLPVAADQAPVEARVKFAYVAGYGEYVFLKTERWEASVPLQIGVGKTLNQYHNQQGQVVNTERVPLLLFEPSVSGHYKIYNWVGVGAGAGYRHMLNQARQETSHLNAPIYYVKAKLFVGELYRQVKRKHCRKAV</sequence>